<reference evidence="13" key="1">
    <citation type="submission" date="2025-08" db="UniProtKB">
        <authorList>
            <consortium name="RefSeq"/>
        </authorList>
    </citation>
    <scope>IDENTIFICATION</scope>
    <source>
        <tissue evidence="13">Whole body</tissue>
    </source>
</reference>
<feature type="transmembrane region" description="Helical" evidence="7">
    <location>
        <begin position="464"/>
        <end position="483"/>
    </location>
</feature>
<name>A0ABM1JH69_POLDO</name>
<keyword evidence="12" id="KW-1185">Reference proteome</keyword>
<feature type="domain" description="Concentrative nucleoside transporter C-terminal" evidence="10">
    <location>
        <begin position="371"/>
        <end position="579"/>
    </location>
</feature>
<evidence type="ECO:0000256" key="2">
    <source>
        <dbReference type="ARBA" id="ARBA00009033"/>
    </source>
</evidence>
<evidence type="ECO:0000256" key="1">
    <source>
        <dbReference type="ARBA" id="ARBA00004651"/>
    </source>
</evidence>
<dbReference type="Pfam" id="PF01773">
    <property type="entry name" value="Nucleos_tra2_N"/>
    <property type="match status" value="1"/>
</dbReference>
<dbReference type="InterPro" id="IPR008276">
    <property type="entry name" value="C_nuclsd_transpt"/>
</dbReference>
<feature type="transmembrane region" description="Helical" evidence="7">
    <location>
        <begin position="102"/>
        <end position="123"/>
    </location>
</feature>
<comment type="similarity">
    <text evidence="2 7">Belongs to the concentrative nucleoside transporter (CNT) (TC 2.A.41) family.</text>
</comment>
<feature type="transmembrane region" description="Helical" evidence="7">
    <location>
        <begin position="372"/>
        <end position="391"/>
    </location>
</feature>
<dbReference type="Pfam" id="PF07662">
    <property type="entry name" value="Nucleos_tra2_C"/>
    <property type="match status" value="1"/>
</dbReference>
<accession>A0ABM1JH69</accession>
<proteinExistence type="inferred from homology"/>
<organism evidence="12 13">
    <name type="scientific">Polistes dominula</name>
    <name type="common">European paper wasp</name>
    <name type="synonym">Vespa dominula</name>
    <dbReference type="NCBI Taxonomy" id="743375"/>
    <lineage>
        <taxon>Eukaryota</taxon>
        <taxon>Metazoa</taxon>
        <taxon>Ecdysozoa</taxon>
        <taxon>Arthropoda</taxon>
        <taxon>Hexapoda</taxon>
        <taxon>Insecta</taxon>
        <taxon>Pterygota</taxon>
        <taxon>Neoptera</taxon>
        <taxon>Endopterygota</taxon>
        <taxon>Hymenoptera</taxon>
        <taxon>Apocrita</taxon>
        <taxon>Aculeata</taxon>
        <taxon>Vespoidea</taxon>
        <taxon>Vespidae</taxon>
        <taxon>Polistinae</taxon>
        <taxon>Polistini</taxon>
        <taxon>Polistes</taxon>
    </lineage>
</organism>
<dbReference type="NCBIfam" id="TIGR00804">
    <property type="entry name" value="nupC"/>
    <property type="match status" value="1"/>
</dbReference>
<dbReference type="GeneID" id="107074665"/>
<gene>
    <name evidence="13" type="primary">LOC107074665</name>
</gene>
<feature type="transmembrane region" description="Helical" evidence="7">
    <location>
        <begin position="266"/>
        <end position="288"/>
    </location>
</feature>
<evidence type="ECO:0000259" key="9">
    <source>
        <dbReference type="Pfam" id="PF01773"/>
    </source>
</evidence>
<feature type="region of interest" description="Disordered" evidence="8">
    <location>
        <begin position="16"/>
        <end position="36"/>
    </location>
</feature>
<feature type="transmembrane region" description="Helical" evidence="7">
    <location>
        <begin position="424"/>
        <end position="452"/>
    </location>
</feature>
<feature type="transmembrane region" description="Helical" evidence="7">
    <location>
        <begin position="183"/>
        <end position="199"/>
    </location>
</feature>
<keyword evidence="4 7" id="KW-0812">Transmembrane</keyword>
<protein>
    <recommendedName>
        <fullName evidence="7">Sodium/nucleoside cotransporter</fullName>
    </recommendedName>
</protein>
<feature type="transmembrane region" description="Helical" evidence="7">
    <location>
        <begin position="155"/>
        <end position="177"/>
    </location>
</feature>
<dbReference type="RefSeq" id="XP_015191807.1">
    <property type="nucleotide sequence ID" value="XM_015336321.1"/>
</dbReference>
<evidence type="ECO:0000256" key="6">
    <source>
        <dbReference type="ARBA" id="ARBA00023136"/>
    </source>
</evidence>
<evidence type="ECO:0000256" key="5">
    <source>
        <dbReference type="ARBA" id="ARBA00022989"/>
    </source>
</evidence>
<feature type="transmembrane region" description="Helical" evidence="7">
    <location>
        <begin position="63"/>
        <end position="82"/>
    </location>
</feature>
<feature type="domain" description="Concentrative nucleoside transporter N-terminal" evidence="9">
    <location>
        <begin position="187"/>
        <end position="259"/>
    </location>
</feature>
<evidence type="ECO:0000313" key="12">
    <source>
        <dbReference type="Proteomes" id="UP000694924"/>
    </source>
</evidence>
<evidence type="ECO:0000313" key="13">
    <source>
        <dbReference type="RefSeq" id="XP_015191807.1"/>
    </source>
</evidence>
<dbReference type="InterPro" id="IPR018270">
    <property type="entry name" value="C_nuclsd_transpt_met_bac"/>
</dbReference>
<evidence type="ECO:0000256" key="3">
    <source>
        <dbReference type="ARBA" id="ARBA00022475"/>
    </source>
</evidence>
<feature type="domain" description="Nucleoside transporter/FeoB GTPase Gate" evidence="11">
    <location>
        <begin position="269"/>
        <end position="366"/>
    </location>
</feature>
<dbReference type="Proteomes" id="UP000694924">
    <property type="component" value="Unplaced"/>
</dbReference>
<keyword evidence="6 7" id="KW-0472">Membrane</keyword>
<evidence type="ECO:0000256" key="7">
    <source>
        <dbReference type="RuleBase" id="RU362018"/>
    </source>
</evidence>
<evidence type="ECO:0000256" key="4">
    <source>
        <dbReference type="ARBA" id="ARBA00022692"/>
    </source>
</evidence>
<sequence length="601" mass="67194">MPGIVNTIFEESNNEVENLENGSKNTKPYEKEEEEDNESRKKFDLLVTMRNAMEAYFSKHRRIFKFLGLVLLNILVVVYFVFATNYWANTKESSDCGFCWCTGYGMLLLLLCFTYGGLFYYMIIKRYFGKFIIPLFRPVERGIARLQKTRYGSRIFGTVIYLMILIAIVVFLIFDTIHSTERLISGFGVIVLLLLGWLFSKHPAHINWKPVLSGMILQFLFGLLTIRWTVGRAIFECIANKITTFMNYSKEGDAFIFSEELVEKGIFAFSVLPVIFFFSSFIQILYYIGVMGWVVMKFGWGLQFIMGTTICESLNSAANTFIGMTESLLLIKPYINKLTSSEIHAIMCAGLASVSGSVFAAYVNFGADPAHLLIASVMSAPAALCYAKLFYPETEKSLTNLDNIKLEKSDDSGIMEAASNGALAAIPIILGIIANMIAFISIVAFINGFLFWLGELLGFSNWTFEYLLSMIFMPLSWIMGVPWNDCEKVGYLIGLKTVVNEFIAYKELGKYKKLNAISKRSETIATYAICGFSNPSAVGIMMGALCSIAPNKKKQIAPVAIRALISGSAVCFLTASVAGMLIEDNSHVNANNVISNYTLEY</sequence>
<feature type="transmembrane region" description="Helical" evidence="7">
    <location>
        <begin position="343"/>
        <end position="365"/>
    </location>
</feature>
<comment type="subcellular location">
    <subcellularLocation>
        <location evidence="1">Cell membrane</location>
        <topology evidence="1">Multi-pass membrane protein</topology>
    </subcellularLocation>
</comment>
<evidence type="ECO:0000259" key="10">
    <source>
        <dbReference type="Pfam" id="PF07662"/>
    </source>
</evidence>
<dbReference type="Pfam" id="PF07670">
    <property type="entry name" value="Gate"/>
    <property type="match status" value="1"/>
</dbReference>
<dbReference type="InterPro" id="IPR011642">
    <property type="entry name" value="Gate_dom"/>
</dbReference>
<dbReference type="InterPro" id="IPR002668">
    <property type="entry name" value="CNT_N_dom"/>
</dbReference>
<keyword evidence="7" id="KW-0813">Transport</keyword>
<dbReference type="PANTHER" id="PTHR10590">
    <property type="entry name" value="SODIUM/NUCLEOSIDE COTRANSPORTER"/>
    <property type="match status" value="1"/>
</dbReference>
<keyword evidence="5 7" id="KW-1133">Transmembrane helix</keyword>
<evidence type="ECO:0000259" key="11">
    <source>
        <dbReference type="Pfam" id="PF07670"/>
    </source>
</evidence>
<feature type="transmembrane region" description="Helical" evidence="7">
    <location>
        <begin position="559"/>
        <end position="582"/>
    </location>
</feature>
<feature type="transmembrane region" description="Helical" evidence="7">
    <location>
        <begin position="524"/>
        <end position="547"/>
    </location>
</feature>
<evidence type="ECO:0000256" key="8">
    <source>
        <dbReference type="SAM" id="MobiDB-lite"/>
    </source>
</evidence>
<dbReference type="InterPro" id="IPR011657">
    <property type="entry name" value="CNT_C_dom"/>
</dbReference>
<dbReference type="PANTHER" id="PTHR10590:SF4">
    <property type="entry name" value="SOLUTE CARRIER FAMILY 28 MEMBER 3"/>
    <property type="match status" value="1"/>
</dbReference>
<keyword evidence="3" id="KW-1003">Cell membrane</keyword>